<evidence type="ECO:0000256" key="1">
    <source>
        <dbReference type="SAM" id="Coils"/>
    </source>
</evidence>
<name>A0A562ZKW1_9BURK</name>
<organism evidence="3 4">
    <name type="scientific">Caenimonas sedimenti</name>
    <dbReference type="NCBI Taxonomy" id="2596921"/>
    <lineage>
        <taxon>Bacteria</taxon>
        <taxon>Pseudomonadati</taxon>
        <taxon>Pseudomonadota</taxon>
        <taxon>Betaproteobacteria</taxon>
        <taxon>Burkholderiales</taxon>
        <taxon>Comamonadaceae</taxon>
        <taxon>Caenimonas</taxon>
    </lineage>
</organism>
<dbReference type="PROSITE" id="PS50943">
    <property type="entry name" value="HTH_CROC1"/>
    <property type="match status" value="1"/>
</dbReference>
<feature type="domain" description="HTH cro/C1-type" evidence="2">
    <location>
        <begin position="84"/>
        <end position="126"/>
    </location>
</feature>
<dbReference type="EMBL" id="VOBQ01000016">
    <property type="protein sequence ID" value="TWO69123.1"/>
    <property type="molecule type" value="Genomic_DNA"/>
</dbReference>
<reference evidence="3 4" key="1">
    <citation type="submission" date="2019-07" db="EMBL/GenBank/DDBJ databases">
        <title>Caenimonas sedimenti sp. nov., isolated from activated sludge.</title>
        <authorList>
            <person name="Xu J."/>
        </authorList>
    </citation>
    <scope>NUCLEOTIDE SEQUENCE [LARGE SCALE GENOMIC DNA]</scope>
    <source>
        <strain evidence="3 4">HX-9-20</strain>
    </source>
</reference>
<dbReference type="GO" id="GO:0003677">
    <property type="term" value="F:DNA binding"/>
    <property type="evidence" value="ECO:0007669"/>
    <property type="project" value="InterPro"/>
</dbReference>
<keyword evidence="1" id="KW-0175">Coiled coil</keyword>
<dbReference type="Proteomes" id="UP000318199">
    <property type="component" value="Unassembled WGS sequence"/>
</dbReference>
<dbReference type="AlphaFoldDB" id="A0A562ZKW1"/>
<dbReference type="InterPro" id="IPR001387">
    <property type="entry name" value="Cro/C1-type_HTH"/>
</dbReference>
<dbReference type="OrthoDB" id="5957380at2"/>
<gene>
    <name evidence="3" type="ORF">FN976_20525</name>
</gene>
<dbReference type="SMART" id="SM00530">
    <property type="entry name" value="HTH_XRE"/>
    <property type="match status" value="1"/>
</dbReference>
<dbReference type="RefSeq" id="WP_145894933.1">
    <property type="nucleotide sequence ID" value="NZ_VOBQ01000016.1"/>
</dbReference>
<proteinExistence type="predicted"/>
<sequence>MPNIASVLKDEITRLARKELKSETASLKKAVATYRHEIATLKRKVAALEKQVRRVEPKAPRTSLQGPQDDEGLRFRAAGFAQHRKRLGLSASDVGKLIGASQLSVYKWESGKAKPRRSYLPAIAALRRMGKREATKRLAELV</sequence>
<dbReference type="CDD" id="cd00093">
    <property type="entry name" value="HTH_XRE"/>
    <property type="match status" value="1"/>
</dbReference>
<feature type="coiled-coil region" evidence="1">
    <location>
        <begin position="17"/>
        <end position="51"/>
    </location>
</feature>
<keyword evidence="4" id="KW-1185">Reference proteome</keyword>
<dbReference type="Gene3D" id="1.10.260.40">
    <property type="entry name" value="lambda repressor-like DNA-binding domains"/>
    <property type="match status" value="1"/>
</dbReference>
<dbReference type="InterPro" id="IPR010982">
    <property type="entry name" value="Lambda_DNA-bd_dom_sf"/>
</dbReference>
<evidence type="ECO:0000313" key="3">
    <source>
        <dbReference type="EMBL" id="TWO69123.1"/>
    </source>
</evidence>
<dbReference type="Gene3D" id="1.20.5.170">
    <property type="match status" value="1"/>
</dbReference>
<evidence type="ECO:0000313" key="4">
    <source>
        <dbReference type="Proteomes" id="UP000318199"/>
    </source>
</evidence>
<comment type="caution">
    <text evidence="3">The sequence shown here is derived from an EMBL/GenBank/DDBJ whole genome shotgun (WGS) entry which is preliminary data.</text>
</comment>
<evidence type="ECO:0000259" key="2">
    <source>
        <dbReference type="PROSITE" id="PS50943"/>
    </source>
</evidence>
<protein>
    <submittedName>
        <fullName evidence="3">Helix-turn-helix transcriptional regulator</fullName>
    </submittedName>
</protein>
<accession>A0A562ZKW1</accession>
<dbReference type="Pfam" id="PF13560">
    <property type="entry name" value="HTH_31"/>
    <property type="match status" value="1"/>
</dbReference>
<dbReference type="SUPFAM" id="SSF47413">
    <property type="entry name" value="lambda repressor-like DNA-binding domains"/>
    <property type="match status" value="1"/>
</dbReference>